<gene>
    <name evidence="4" type="ORF">AWN73_00510</name>
    <name evidence="2" type="ORF">CBU02nite_28820</name>
    <name evidence="5" type="ORF">FF104_09205</name>
    <name evidence="3" type="ORF">GND98_004615</name>
</gene>
<evidence type="ECO:0000313" key="4">
    <source>
        <dbReference type="EMBL" id="PPV17926.1"/>
    </source>
</evidence>
<evidence type="ECO:0000313" key="9">
    <source>
        <dbReference type="Proteomes" id="UP000515243"/>
    </source>
</evidence>
<dbReference type="Proteomes" id="UP000474042">
    <property type="component" value="Unassembled WGS sequence"/>
</dbReference>
<dbReference type="PROSITE" id="PS51257">
    <property type="entry name" value="PROKAR_LIPOPROTEIN"/>
    <property type="match status" value="1"/>
</dbReference>
<dbReference type="Proteomes" id="UP000238081">
    <property type="component" value="Unassembled WGS sequence"/>
</dbReference>
<accession>A0A0A6Q345</accession>
<evidence type="ECO:0000313" key="7">
    <source>
        <dbReference type="Proteomes" id="UP000321089"/>
    </source>
</evidence>
<dbReference type="Proteomes" id="UP000515243">
    <property type="component" value="Chromosome 1"/>
</dbReference>
<dbReference type="EMBL" id="LRDH01000001">
    <property type="protein sequence ID" value="PPV17926.1"/>
    <property type="molecule type" value="Genomic_DNA"/>
</dbReference>
<reference evidence="4 6" key="1">
    <citation type="submission" date="2016-01" db="EMBL/GenBank/DDBJ databases">
        <title>Characterization of the Clostridium difficile lineages that are prevalent in Hong Kong and China.</title>
        <authorList>
            <person name="Kwok J.S.-L."/>
            <person name="Lam W.-Y."/>
            <person name="Ip M."/>
            <person name="Chan T.-F."/>
            <person name="Hawkey P.M."/>
            <person name="Tsui S.K.-W."/>
        </authorList>
    </citation>
    <scope>NUCLEOTIDE SEQUENCE [LARGE SCALE GENOMIC DNA]</scope>
    <source>
        <strain evidence="4 6">300064</strain>
    </source>
</reference>
<reference evidence="3 8" key="4">
    <citation type="submission" date="2020-01" db="EMBL/GenBank/DDBJ databases">
        <title>Genome sequence of a 1,3-propanediol producer, Clostridium butyricum S3.</title>
        <authorList>
            <person name="Zhou J."/>
        </authorList>
    </citation>
    <scope>NUCLEOTIDE SEQUENCE [LARGE SCALE GENOMIC DNA]</scope>
    <source>
        <strain evidence="3 8">S3</strain>
    </source>
</reference>
<sequence length="79" mass="8585">MKNQKETNCSSCNTGAISSCESSQNTLKAETNTKLSSGCNKKDAGNNAWTSVAQNYDIKESCEEHKKDAGNNQWCSTCK</sequence>
<dbReference type="RefSeq" id="WP_002580226.1">
    <property type="nucleotide sequence ID" value="NZ_AP019716.1"/>
</dbReference>
<dbReference type="EMBL" id="CP040626">
    <property type="protein sequence ID" value="QMW91130.1"/>
    <property type="molecule type" value="Genomic_DNA"/>
</dbReference>
<dbReference type="AlphaFoldDB" id="A0A0A6Q345"/>
<organism evidence="4 6">
    <name type="scientific">Clostridium butyricum</name>
    <dbReference type="NCBI Taxonomy" id="1492"/>
    <lineage>
        <taxon>Bacteria</taxon>
        <taxon>Bacillati</taxon>
        <taxon>Bacillota</taxon>
        <taxon>Clostridia</taxon>
        <taxon>Eubacteriales</taxon>
        <taxon>Clostridiaceae</taxon>
        <taxon>Clostridium</taxon>
    </lineage>
</organism>
<dbReference type="Proteomes" id="UP000321089">
    <property type="component" value="Unassembled WGS sequence"/>
</dbReference>
<evidence type="ECO:0000313" key="3">
    <source>
        <dbReference type="EMBL" id="NAS17173.1"/>
    </source>
</evidence>
<evidence type="ECO:0000313" key="6">
    <source>
        <dbReference type="Proteomes" id="UP000238081"/>
    </source>
</evidence>
<reference evidence="2 7" key="3">
    <citation type="submission" date="2019-07" db="EMBL/GenBank/DDBJ databases">
        <title>Whole genome shotgun sequence of Clostridium butyricum NBRC 3858.</title>
        <authorList>
            <person name="Hosoyama A."/>
            <person name="Uohara A."/>
            <person name="Ohji S."/>
            <person name="Ichikawa N."/>
        </authorList>
    </citation>
    <scope>NUCLEOTIDE SEQUENCE [LARGE SCALE GENOMIC DNA]</scope>
    <source>
        <strain evidence="2 7">NBRC 3858</strain>
    </source>
</reference>
<dbReference type="EMBL" id="BKBC01000047">
    <property type="protein sequence ID" value="GEQ22376.1"/>
    <property type="molecule type" value="Genomic_DNA"/>
</dbReference>
<feature type="region of interest" description="Disordered" evidence="1">
    <location>
        <begin position="1"/>
        <end position="24"/>
    </location>
</feature>
<evidence type="ECO:0000313" key="5">
    <source>
        <dbReference type="EMBL" id="QMW91130.1"/>
    </source>
</evidence>
<evidence type="ECO:0000313" key="8">
    <source>
        <dbReference type="Proteomes" id="UP000474042"/>
    </source>
</evidence>
<dbReference type="GeneID" id="92944343"/>
<dbReference type="KEGG" id="cbut:ATN24_10540"/>
<protein>
    <recommendedName>
        <fullName evidence="10">Lipoprotein</fullName>
    </recommendedName>
</protein>
<dbReference type="EMBL" id="WOFV02000009">
    <property type="protein sequence ID" value="NAS17173.1"/>
    <property type="molecule type" value="Genomic_DNA"/>
</dbReference>
<evidence type="ECO:0000313" key="2">
    <source>
        <dbReference type="EMBL" id="GEQ22376.1"/>
    </source>
</evidence>
<evidence type="ECO:0008006" key="10">
    <source>
        <dbReference type="Google" id="ProtNLM"/>
    </source>
</evidence>
<evidence type="ECO:0000256" key="1">
    <source>
        <dbReference type="SAM" id="MobiDB-lite"/>
    </source>
</evidence>
<dbReference type="OrthoDB" id="1937427at2"/>
<proteinExistence type="predicted"/>
<name>A0A0A6Q345_CLOBU</name>
<reference evidence="5 9" key="2">
    <citation type="submission" date="2019-05" db="EMBL/GenBank/DDBJ databases">
        <authorList>
            <person name="Schori C."/>
            <person name="Ahrens C."/>
        </authorList>
    </citation>
    <scope>NUCLEOTIDE SEQUENCE [LARGE SCALE GENOMIC DNA]</scope>
    <source>
        <strain evidence="5 9">DSM 10702</strain>
    </source>
</reference>